<feature type="non-terminal residue" evidence="3">
    <location>
        <position position="1"/>
    </location>
</feature>
<proteinExistence type="predicted"/>
<reference evidence="3" key="1">
    <citation type="submission" date="2018-05" db="EMBL/GenBank/DDBJ databases">
        <authorList>
            <person name="Lanie J.A."/>
            <person name="Ng W.-L."/>
            <person name="Kazmierczak K.M."/>
            <person name="Andrzejewski T.M."/>
            <person name="Davidsen T.M."/>
            <person name="Wayne K.J."/>
            <person name="Tettelin H."/>
            <person name="Glass J.I."/>
            <person name="Rusch D."/>
            <person name="Podicherti R."/>
            <person name="Tsui H.-C.T."/>
            <person name="Winkler M.E."/>
        </authorList>
    </citation>
    <scope>NUCLEOTIDE SEQUENCE</scope>
</reference>
<protein>
    <recommendedName>
        <fullName evidence="2">Glycosyl hydrolase-like 10 domain-containing protein</fullName>
    </recommendedName>
</protein>
<name>A0A382YG15_9ZZZZ</name>
<sequence>KSHLVKDVNFDPLSYLIPKAKEKGINVHAWINTYLLWSSNKKPIQLNHILHTNSDWIDQNNREVLNVDIEIQKKMMSNKGYEGLYLSPNHPKVNSYLLTIIRELIENYELDGIHFDYIRYHDSGYGKNPTAIAYYRKYHGFNALSSSVPSKSEISEWNDYKRKSITDLVRETRKLVDYLSPNIELSAAVKPNLYEARDRFFQEWDVWIAAGYLDKAIVMNYAPNLKEFARNIDIIYDNLPSKYWKSIVMGIATYNQSPSKVINK</sequence>
<dbReference type="InterPro" id="IPR017853">
    <property type="entry name" value="GH"/>
</dbReference>
<dbReference type="Pfam" id="PF02638">
    <property type="entry name" value="GHL10"/>
    <property type="match status" value="1"/>
</dbReference>
<evidence type="ECO:0000313" key="3">
    <source>
        <dbReference type="EMBL" id="SVD81851.1"/>
    </source>
</evidence>
<organism evidence="3">
    <name type="scientific">marine metagenome</name>
    <dbReference type="NCBI Taxonomy" id="408172"/>
    <lineage>
        <taxon>unclassified sequences</taxon>
        <taxon>metagenomes</taxon>
        <taxon>ecological metagenomes</taxon>
    </lineage>
</organism>
<evidence type="ECO:0000256" key="1">
    <source>
        <dbReference type="ARBA" id="ARBA00022729"/>
    </source>
</evidence>
<dbReference type="InterPro" id="IPR003790">
    <property type="entry name" value="GHL10"/>
</dbReference>
<gene>
    <name evidence="3" type="ORF">METZ01_LOCUS434705</name>
</gene>
<dbReference type="InterPro" id="IPR052177">
    <property type="entry name" value="Divisome_Glycosyl_Hydrolase"/>
</dbReference>
<dbReference type="PANTHER" id="PTHR43405">
    <property type="entry name" value="GLYCOSYL HYDROLASE DIGH"/>
    <property type="match status" value="1"/>
</dbReference>
<dbReference type="PANTHER" id="PTHR43405:SF1">
    <property type="entry name" value="GLYCOSYL HYDROLASE DIGH"/>
    <property type="match status" value="1"/>
</dbReference>
<feature type="non-terminal residue" evidence="3">
    <location>
        <position position="264"/>
    </location>
</feature>
<dbReference type="AlphaFoldDB" id="A0A382YG15"/>
<feature type="domain" description="Glycosyl hydrolase-like 10" evidence="2">
    <location>
        <begin position="6"/>
        <end position="238"/>
    </location>
</feature>
<dbReference type="EMBL" id="UINC01175300">
    <property type="protein sequence ID" value="SVD81851.1"/>
    <property type="molecule type" value="Genomic_DNA"/>
</dbReference>
<dbReference type="Gene3D" id="3.20.20.80">
    <property type="entry name" value="Glycosidases"/>
    <property type="match status" value="1"/>
</dbReference>
<dbReference type="SUPFAM" id="SSF51445">
    <property type="entry name" value="(Trans)glycosidases"/>
    <property type="match status" value="1"/>
</dbReference>
<keyword evidence="1" id="KW-0732">Signal</keyword>
<accession>A0A382YG15</accession>
<evidence type="ECO:0000259" key="2">
    <source>
        <dbReference type="Pfam" id="PF02638"/>
    </source>
</evidence>